<evidence type="ECO:0000313" key="2">
    <source>
        <dbReference type="EMBL" id="GLI33960.1"/>
    </source>
</evidence>
<dbReference type="Proteomes" id="UP001144372">
    <property type="component" value="Unassembled WGS sequence"/>
</dbReference>
<proteinExistence type="predicted"/>
<reference evidence="2" key="1">
    <citation type="submission" date="2022-12" db="EMBL/GenBank/DDBJ databases">
        <title>Reference genome sequencing for broad-spectrum identification of bacterial and archaeal isolates by mass spectrometry.</title>
        <authorList>
            <person name="Sekiguchi Y."/>
            <person name="Tourlousse D.M."/>
        </authorList>
    </citation>
    <scope>NUCLEOTIDE SEQUENCE</scope>
    <source>
        <strain evidence="2">ASRB1</strain>
    </source>
</reference>
<organism evidence="2 3">
    <name type="scientific">Desulforhabdus amnigena</name>
    <dbReference type="NCBI Taxonomy" id="40218"/>
    <lineage>
        <taxon>Bacteria</taxon>
        <taxon>Pseudomonadati</taxon>
        <taxon>Thermodesulfobacteriota</taxon>
        <taxon>Syntrophobacteria</taxon>
        <taxon>Syntrophobacterales</taxon>
        <taxon>Syntrophobacteraceae</taxon>
        <taxon>Desulforhabdus</taxon>
    </lineage>
</organism>
<dbReference type="InterPro" id="IPR054545">
    <property type="entry name" value="ApeI-like"/>
</dbReference>
<dbReference type="Pfam" id="PF22818">
    <property type="entry name" value="ApeI-like"/>
    <property type="match status" value="1"/>
</dbReference>
<dbReference type="EMBL" id="BSDR01000001">
    <property type="protein sequence ID" value="GLI33960.1"/>
    <property type="molecule type" value="Genomic_DNA"/>
</dbReference>
<dbReference type="GO" id="GO:0016829">
    <property type="term" value="F:lyase activity"/>
    <property type="evidence" value="ECO:0007669"/>
    <property type="project" value="UniProtKB-KW"/>
</dbReference>
<feature type="domain" description="ApeI dehydratase-like" evidence="1">
    <location>
        <begin position="12"/>
        <end position="102"/>
    </location>
</feature>
<protein>
    <recommendedName>
        <fullName evidence="1">ApeI dehydratase-like domain-containing protein</fullName>
    </recommendedName>
</protein>
<comment type="caution">
    <text evidence="2">The sequence shown here is derived from an EMBL/GenBank/DDBJ whole genome shotgun (WGS) entry which is preliminary data.</text>
</comment>
<sequence length="112" mass="12789">MNEIYPQVNECFHFDPSDPLFEDHFPGRPVIPGSLVLDCFQKAIRDRLMPQEKPLLVLAGIRNARFIRFGRPGWVEVEISHMGVDDDRVIFSCLARQDGQTLSSALLQYGRS</sequence>
<keyword evidence="3" id="KW-1185">Reference proteome</keyword>
<accession>A0A9W6D159</accession>
<name>A0A9W6D159_9BACT</name>
<dbReference type="SUPFAM" id="SSF54637">
    <property type="entry name" value="Thioesterase/thiol ester dehydrase-isomerase"/>
    <property type="match status" value="1"/>
</dbReference>
<dbReference type="InterPro" id="IPR029069">
    <property type="entry name" value="HotDog_dom_sf"/>
</dbReference>
<dbReference type="RefSeq" id="WP_281793240.1">
    <property type="nucleotide sequence ID" value="NZ_BSDR01000001.1"/>
</dbReference>
<evidence type="ECO:0000313" key="3">
    <source>
        <dbReference type="Proteomes" id="UP001144372"/>
    </source>
</evidence>
<dbReference type="AlphaFoldDB" id="A0A9W6D159"/>
<evidence type="ECO:0000259" key="1">
    <source>
        <dbReference type="Pfam" id="PF22818"/>
    </source>
</evidence>
<dbReference type="Gene3D" id="3.10.129.10">
    <property type="entry name" value="Hotdog Thioesterase"/>
    <property type="match status" value="1"/>
</dbReference>
<gene>
    <name evidence="2" type="ORF">DAMNIGENAA_13930</name>
</gene>